<protein>
    <recommendedName>
        <fullName evidence="2">ENTH domain-containing protein</fullName>
    </recommendedName>
</protein>
<dbReference type="PROSITE" id="PS50942">
    <property type="entry name" value="ENTH"/>
    <property type="match status" value="1"/>
</dbReference>
<reference evidence="3" key="2">
    <citation type="submission" date="2025-09" db="UniProtKB">
        <authorList>
            <consortium name="Ensembl"/>
        </authorList>
    </citation>
    <scope>IDENTIFICATION</scope>
</reference>
<dbReference type="GO" id="GO:0030276">
    <property type="term" value="F:clathrin binding"/>
    <property type="evidence" value="ECO:0007669"/>
    <property type="project" value="TreeGrafter"/>
</dbReference>
<dbReference type="SMART" id="SM00273">
    <property type="entry name" value="ENTH"/>
    <property type="match status" value="1"/>
</dbReference>
<dbReference type="Gene3D" id="1.25.40.90">
    <property type="match status" value="1"/>
</dbReference>
<dbReference type="PANTHER" id="PTHR12276">
    <property type="entry name" value="EPSIN/ENT-RELATED"/>
    <property type="match status" value="1"/>
</dbReference>
<dbReference type="GO" id="GO:0005768">
    <property type="term" value="C:endosome"/>
    <property type="evidence" value="ECO:0007669"/>
    <property type="project" value="TreeGrafter"/>
</dbReference>
<dbReference type="InterPro" id="IPR013809">
    <property type="entry name" value="ENTH"/>
</dbReference>
<feature type="domain" description="ENTH" evidence="2">
    <location>
        <begin position="16"/>
        <end position="149"/>
    </location>
</feature>
<feature type="compositionally biased region" description="Basic and acidic residues" evidence="1">
    <location>
        <begin position="182"/>
        <end position="193"/>
    </location>
</feature>
<dbReference type="InterPro" id="IPR008942">
    <property type="entry name" value="ENTH_VHS"/>
</dbReference>
<dbReference type="CDD" id="cd16989">
    <property type="entry name" value="ENTH_EpsinR"/>
    <property type="match status" value="1"/>
</dbReference>
<dbReference type="AlphaFoldDB" id="A0A8C8CPH7"/>
<dbReference type="GO" id="GO:0030125">
    <property type="term" value="C:clathrin vesicle coat"/>
    <property type="evidence" value="ECO:0007669"/>
    <property type="project" value="TreeGrafter"/>
</dbReference>
<proteinExistence type="predicted"/>
<feature type="compositionally biased region" description="Basic and acidic residues" evidence="1">
    <location>
        <begin position="226"/>
        <end position="244"/>
    </location>
</feature>
<feature type="region of interest" description="Disordered" evidence="1">
    <location>
        <begin position="223"/>
        <end position="298"/>
    </location>
</feature>
<dbReference type="Ensembl" id="ENSOTST00005012486.2">
    <property type="protein sequence ID" value="ENSOTSP00005011338.2"/>
    <property type="gene ID" value="ENSOTSG00005005969.2"/>
</dbReference>
<dbReference type="GO" id="GO:0006897">
    <property type="term" value="P:endocytosis"/>
    <property type="evidence" value="ECO:0007669"/>
    <property type="project" value="TreeGrafter"/>
</dbReference>
<feature type="region of interest" description="Disordered" evidence="1">
    <location>
        <begin position="149"/>
        <end position="193"/>
    </location>
</feature>
<feature type="region of interest" description="Disordered" evidence="1">
    <location>
        <begin position="365"/>
        <end position="390"/>
    </location>
</feature>
<evidence type="ECO:0000313" key="3">
    <source>
        <dbReference type="Ensembl" id="ENSOTSP00005011338.2"/>
    </source>
</evidence>
<dbReference type="Proteomes" id="UP000694402">
    <property type="component" value="Unassembled WGS sequence"/>
</dbReference>
<organism evidence="3 4">
    <name type="scientific">Oncorhynchus tshawytscha</name>
    <name type="common">Chinook salmon</name>
    <name type="synonym">Salmo tshawytscha</name>
    <dbReference type="NCBI Taxonomy" id="74940"/>
    <lineage>
        <taxon>Eukaryota</taxon>
        <taxon>Metazoa</taxon>
        <taxon>Chordata</taxon>
        <taxon>Craniata</taxon>
        <taxon>Vertebrata</taxon>
        <taxon>Euteleostomi</taxon>
        <taxon>Actinopterygii</taxon>
        <taxon>Neopterygii</taxon>
        <taxon>Teleostei</taxon>
        <taxon>Protacanthopterygii</taxon>
        <taxon>Salmoniformes</taxon>
        <taxon>Salmonidae</taxon>
        <taxon>Salmoninae</taxon>
        <taxon>Oncorhynchus</taxon>
    </lineage>
</organism>
<dbReference type="GeneTree" id="ENSGT00940000155650"/>
<accession>A0A8C8CPH7</accession>
<sequence>MLNMWKVRELVDKATNVVMNYSEIESKVREATNDDSWGPSGQLMGEIAKSTFMYEQFPEVMNMLWTRMLKDNKKNWRRVYKALLLLAYLIRNGSERVVTSAREHIYDLRSLENYHFVDESGKDQGINVRQKVKEMVEFVQDDDRLREERKKAKKNKDKYIGVSSDSTGGGFGKTSPGEMFDSEPKGKWDEDWDKSKGAFPFSEKLGEISDKIGSTIDDTINKFRKKERDDSPDRISDNEEDRVSRNGRPLSGSGSLSGLEFKDEEETVTTKSIQITQATETTTTTTRKRGGVPSKTVDLGAAAHYTGDRSSLDADDAKTSSSPPLSHSVLTLSLCVCVCACACTCHPGGSSDLIGGFADFSSPAASASLPSSAGPGSNGNGEFGDWNAFSTSAPTPPSAELFDLMGSNRTSLSTSQSMTFSMCGSQSVGAANTGLPISRSQNFGPMQGGLLPQHMGLQKPSLPPTWSDPSVNISLDFLSPGMQSANCKPSLNMLQQDPLLPGVQSPINLAQSFGGLNMNIQPTATPIRPPTNPMMPARAIGLGMPPTMATGTMGMGGMPVNQGIMGMNLGVAPSGMGLQGTLGMPGMGMGQPMVQPKQDAFANFVNFGK</sequence>
<evidence type="ECO:0000313" key="4">
    <source>
        <dbReference type="Proteomes" id="UP000694402"/>
    </source>
</evidence>
<dbReference type="GO" id="GO:0005886">
    <property type="term" value="C:plasma membrane"/>
    <property type="evidence" value="ECO:0007669"/>
    <property type="project" value="TreeGrafter"/>
</dbReference>
<gene>
    <name evidence="3" type="primary">LOC112258292</name>
</gene>
<dbReference type="FunFam" id="1.25.40.90:FF:000006">
    <property type="entry name" value="Clathrin interactor 1"/>
    <property type="match status" value="1"/>
</dbReference>
<evidence type="ECO:0000256" key="1">
    <source>
        <dbReference type="SAM" id="MobiDB-lite"/>
    </source>
</evidence>
<reference evidence="3" key="1">
    <citation type="submission" date="2025-08" db="UniProtKB">
        <authorList>
            <consortium name="Ensembl"/>
        </authorList>
    </citation>
    <scope>IDENTIFICATION</scope>
</reference>
<keyword evidence="4" id="KW-1185">Reference proteome</keyword>
<dbReference type="SUPFAM" id="SSF48464">
    <property type="entry name" value="ENTH/VHS domain"/>
    <property type="match status" value="1"/>
</dbReference>
<dbReference type="PANTHER" id="PTHR12276:SF45">
    <property type="entry name" value="CLATHRIN INTERACTOR 1"/>
    <property type="match status" value="1"/>
</dbReference>
<name>A0A8C8CPH7_ONCTS</name>
<dbReference type="GO" id="GO:0005543">
    <property type="term" value="F:phospholipid binding"/>
    <property type="evidence" value="ECO:0007669"/>
    <property type="project" value="TreeGrafter"/>
</dbReference>
<evidence type="ECO:0000259" key="2">
    <source>
        <dbReference type="PROSITE" id="PS50942"/>
    </source>
</evidence>
<feature type="compositionally biased region" description="Low complexity" evidence="1">
    <location>
        <begin position="276"/>
        <end position="285"/>
    </location>
</feature>
<feature type="compositionally biased region" description="Low complexity" evidence="1">
    <location>
        <begin position="250"/>
        <end position="259"/>
    </location>
</feature>
<feature type="compositionally biased region" description="Low complexity" evidence="1">
    <location>
        <begin position="365"/>
        <end position="375"/>
    </location>
</feature>
<dbReference type="Pfam" id="PF01417">
    <property type="entry name" value="ENTH"/>
    <property type="match status" value="1"/>
</dbReference>